<evidence type="ECO:0000313" key="1">
    <source>
        <dbReference type="EMBL" id="CBA73214.1"/>
    </source>
</evidence>
<proteinExistence type="predicted"/>
<reference evidence="1" key="1">
    <citation type="journal article" date="2010" name="Insect Mol. Biol.">
        <title>The draft genome sequence of Arsenophonus nasoniae, son-killer bacterium of Nasonia vitripennis, reveals genes associated with virulence and symbiosis.</title>
        <authorList>
            <person name="Wilkes T."/>
            <person name="Darby A.C."/>
            <person name="Choi J."/>
            <person name="Colborne J.K."/>
            <person name="Werren J.H."/>
            <person name="Hurst G.D.D."/>
        </authorList>
    </citation>
    <scope>NUCLEOTIDE SEQUENCE</scope>
</reference>
<organism evidence="1">
    <name type="scientific">Arsenophonus nasoniae</name>
    <name type="common">son-killer infecting Nasonia vitripennis</name>
    <dbReference type="NCBI Taxonomy" id="638"/>
    <lineage>
        <taxon>Bacteria</taxon>
        <taxon>Pseudomonadati</taxon>
        <taxon>Pseudomonadota</taxon>
        <taxon>Gammaproteobacteria</taxon>
        <taxon>Enterobacterales</taxon>
        <taxon>Morganellaceae</taxon>
        <taxon>Arsenophonus</taxon>
    </lineage>
</organism>
<sequence>MTLYSKKVVQLLKFDLDNAIGHCFLLFTFLRMIGHKGHQSDKLRIIKKNV</sequence>
<dbReference type="EMBL" id="FN545193">
    <property type="protein sequence ID" value="CBA73214.1"/>
    <property type="molecule type" value="Genomic_DNA"/>
</dbReference>
<protein>
    <submittedName>
        <fullName evidence="1">Uncharacterized protein</fullName>
    </submittedName>
</protein>
<gene>
    <name evidence="1" type="ORF">ARN_16700</name>
</gene>
<dbReference type="AlphaFoldDB" id="D2TZP5"/>
<accession>D2TZP5</accession>
<name>D2TZP5_9GAMM</name>